<evidence type="ECO:0000313" key="2">
    <source>
        <dbReference type="Proteomes" id="UP000275078"/>
    </source>
</evidence>
<proteinExistence type="predicted"/>
<dbReference type="AlphaFoldDB" id="A0A3N4HNY4"/>
<keyword evidence="2" id="KW-1185">Reference proteome</keyword>
<gene>
    <name evidence="1" type="ORF">BJ508DRAFT_332568</name>
</gene>
<sequence>MTSPDLLLSLPPAHARASLFRPPLLTITLRTNKLRLNLSPGTLSLLSLIQSHPAILPNTATIPVTEMYRPTLTGLSPVGILNLKQEAFLWYLKEHLAVPEWEIRAGIEAITELAEETNALEGYEVECAVAVWRAEVGEMLATERAKMEDEEMGGLEEGVYRAFILREVRRWIVGYAILSLEKEGYRRVGSAKGKEVRVPSRRARVFAEREMRFWREVEREFGVIGGKAVEEAVKAVRRWCEGVVAVWKEGTSDVVGLVRTRTGSRTHDSDEY</sequence>
<protein>
    <submittedName>
        <fullName evidence="1">Uncharacterized protein</fullName>
    </submittedName>
</protein>
<accession>A0A3N4HNY4</accession>
<dbReference type="Proteomes" id="UP000275078">
    <property type="component" value="Unassembled WGS sequence"/>
</dbReference>
<evidence type="ECO:0000313" key="1">
    <source>
        <dbReference type="EMBL" id="RPA74987.1"/>
    </source>
</evidence>
<organism evidence="1 2">
    <name type="scientific">Ascobolus immersus RN42</name>
    <dbReference type="NCBI Taxonomy" id="1160509"/>
    <lineage>
        <taxon>Eukaryota</taxon>
        <taxon>Fungi</taxon>
        <taxon>Dikarya</taxon>
        <taxon>Ascomycota</taxon>
        <taxon>Pezizomycotina</taxon>
        <taxon>Pezizomycetes</taxon>
        <taxon>Pezizales</taxon>
        <taxon>Ascobolaceae</taxon>
        <taxon>Ascobolus</taxon>
    </lineage>
</organism>
<name>A0A3N4HNY4_ASCIM</name>
<reference evidence="1 2" key="1">
    <citation type="journal article" date="2018" name="Nat. Ecol. Evol.">
        <title>Pezizomycetes genomes reveal the molecular basis of ectomycorrhizal truffle lifestyle.</title>
        <authorList>
            <person name="Murat C."/>
            <person name="Payen T."/>
            <person name="Noel B."/>
            <person name="Kuo A."/>
            <person name="Morin E."/>
            <person name="Chen J."/>
            <person name="Kohler A."/>
            <person name="Krizsan K."/>
            <person name="Balestrini R."/>
            <person name="Da Silva C."/>
            <person name="Montanini B."/>
            <person name="Hainaut M."/>
            <person name="Levati E."/>
            <person name="Barry K.W."/>
            <person name="Belfiori B."/>
            <person name="Cichocki N."/>
            <person name="Clum A."/>
            <person name="Dockter R.B."/>
            <person name="Fauchery L."/>
            <person name="Guy J."/>
            <person name="Iotti M."/>
            <person name="Le Tacon F."/>
            <person name="Lindquist E.A."/>
            <person name="Lipzen A."/>
            <person name="Malagnac F."/>
            <person name="Mello A."/>
            <person name="Molinier V."/>
            <person name="Miyauchi S."/>
            <person name="Poulain J."/>
            <person name="Riccioni C."/>
            <person name="Rubini A."/>
            <person name="Sitrit Y."/>
            <person name="Splivallo R."/>
            <person name="Traeger S."/>
            <person name="Wang M."/>
            <person name="Zifcakova L."/>
            <person name="Wipf D."/>
            <person name="Zambonelli A."/>
            <person name="Paolocci F."/>
            <person name="Nowrousian M."/>
            <person name="Ottonello S."/>
            <person name="Baldrian P."/>
            <person name="Spatafora J.W."/>
            <person name="Henrissat B."/>
            <person name="Nagy L.G."/>
            <person name="Aury J.M."/>
            <person name="Wincker P."/>
            <person name="Grigoriev I.V."/>
            <person name="Bonfante P."/>
            <person name="Martin F.M."/>
        </authorList>
    </citation>
    <scope>NUCLEOTIDE SEQUENCE [LARGE SCALE GENOMIC DNA]</scope>
    <source>
        <strain evidence="1 2">RN42</strain>
    </source>
</reference>
<dbReference type="EMBL" id="ML119775">
    <property type="protein sequence ID" value="RPA74987.1"/>
    <property type="molecule type" value="Genomic_DNA"/>
</dbReference>